<keyword evidence="3" id="KW-1185">Reference proteome</keyword>
<dbReference type="EMBL" id="SOCP01000016">
    <property type="protein sequence ID" value="TDV43134.1"/>
    <property type="molecule type" value="Genomic_DNA"/>
</dbReference>
<reference evidence="2 3" key="1">
    <citation type="submission" date="2019-03" db="EMBL/GenBank/DDBJ databases">
        <title>Genomic Encyclopedia of Archaeal and Bacterial Type Strains, Phase II (KMG-II): from individual species to whole genera.</title>
        <authorList>
            <person name="Goeker M."/>
        </authorList>
    </citation>
    <scope>NUCLEOTIDE SEQUENCE [LARGE SCALE GENOMIC DNA]</scope>
    <source>
        <strain evidence="2 3">DSM 45499</strain>
    </source>
</reference>
<gene>
    <name evidence="2" type="ORF">CLV71_11668</name>
</gene>
<dbReference type="OrthoDB" id="5125370at2"/>
<dbReference type="RefSeq" id="WP_133907042.1">
    <property type="nucleotide sequence ID" value="NZ_SOCP01000016.1"/>
</dbReference>
<dbReference type="Proteomes" id="UP000294927">
    <property type="component" value="Unassembled WGS sequence"/>
</dbReference>
<comment type="caution">
    <text evidence="2">The sequence shown here is derived from an EMBL/GenBank/DDBJ whole genome shotgun (WGS) entry which is preliminary data.</text>
</comment>
<evidence type="ECO:0000313" key="3">
    <source>
        <dbReference type="Proteomes" id="UP000294927"/>
    </source>
</evidence>
<feature type="transmembrane region" description="Helical" evidence="1">
    <location>
        <begin position="151"/>
        <end position="177"/>
    </location>
</feature>
<proteinExistence type="predicted"/>
<keyword evidence="1" id="KW-0812">Transmembrane</keyword>
<protein>
    <recommendedName>
        <fullName evidence="4">Signal transduction histidine kinase</fullName>
    </recommendedName>
</protein>
<organism evidence="2 3">
    <name type="scientific">Actinophytocola oryzae</name>
    <dbReference type="NCBI Taxonomy" id="502181"/>
    <lineage>
        <taxon>Bacteria</taxon>
        <taxon>Bacillati</taxon>
        <taxon>Actinomycetota</taxon>
        <taxon>Actinomycetes</taxon>
        <taxon>Pseudonocardiales</taxon>
        <taxon>Pseudonocardiaceae</taxon>
    </lineage>
</organism>
<sequence length="367" mass="38486">MPEDDAELIVANVLRGLRWATVAVTLAVVFGLQVPVVLANREAYTSYAVQWLVIAVYAGVALVVAAETAWHGDLGRWRWPLVALVLAASVASTAALAPRQRFGVAHWSYGTVGWPLALLTLGGGIGVLASLLGVYYCATVVQVVLGGATAATFAGAVSVTAVTASFQLAVGVFAALLRRVAATAVAMAKERERLRTAEAVAAQLHADRRDRYASLAQSVTPLLGGLASGVLDPADEAVRRACAVEAARMRRLFAEDPTAPDPLVHELRACIELAERNGVAVQFAERGDRPPMPKEARRLLTEPAVAVLATAKSTARLTVVGLDGTVTVSVVADAPADAVPEVDSGGVTTSTVVTEDRIWVEATWRQA</sequence>
<evidence type="ECO:0000313" key="2">
    <source>
        <dbReference type="EMBL" id="TDV43134.1"/>
    </source>
</evidence>
<feature type="transmembrane region" description="Helical" evidence="1">
    <location>
        <begin position="20"/>
        <end position="39"/>
    </location>
</feature>
<feature type="transmembrane region" description="Helical" evidence="1">
    <location>
        <begin position="118"/>
        <end position="145"/>
    </location>
</feature>
<evidence type="ECO:0008006" key="4">
    <source>
        <dbReference type="Google" id="ProtNLM"/>
    </source>
</evidence>
<dbReference type="AlphaFoldDB" id="A0A4R7V378"/>
<feature type="transmembrane region" description="Helical" evidence="1">
    <location>
        <begin position="77"/>
        <end position="97"/>
    </location>
</feature>
<keyword evidence="1" id="KW-1133">Transmembrane helix</keyword>
<keyword evidence="1" id="KW-0472">Membrane</keyword>
<name>A0A4R7V378_9PSEU</name>
<evidence type="ECO:0000256" key="1">
    <source>
        <dbReference type="SAM" id="Phobius"/>
    </source>
</evidence>
<feature type="transmembrane region" description="Helical" evidence="1">
    <location>
        <begin position="51"/>
        <end position="71"/>
    </location>
</feature>
<accession>A0A4R7V378</accession>